<dbReference type="Proteomes" id="UP000006591">
    <property type="component" value="Chromosome 8"/>
</dbReference>
<sequence length="446" mass="48296">MVAVPLPLPSSRVSAVDPNVGSTPPSSSPHDDADKLADGTTSLAAGSPDLAARTTTAAVPLPLPSSRALAAGSSGGDGSGDRMRRRTGLRLRQCVASSRGFALPEPKRGASSGSSASAESACGATVLTATGAHVRREAIQMSSWVIGPAPEISELDERAALYRDKRKAMDYVRNWICPGCRKEYEPIKNMLVDLPPFGCVDCGLKNDAAYEWKITQCTLNGISLDFKTYDQKLEPHCTLYAITAVIDCTRRLEGAQKGFVFSAPFDINEMVETYNKRTGFKLGNEPQDKLYETYDNCPIVMEVLKSDGIAILIGASDVTTTPVPRLKIQSYFRVDPKDVLYITRLLAGGFPLVAGIRHGFLFNYLSDGQYYCAPTCENTSDAHAVALIGCGVGSNGNKTETFYKVRNSHGIKAHSHYQKREFGGDFIVWSSDVTDVWGLYLAQHEC</sequence>
<reference evidence="2" key="2">
    <citation type="submission" date="2018-04" db="EMBL/GenBank/DDBJ databases">
        <title>OnivRS2 (Oryza nivara Reference Sequence Version 2).</title>
        <authorList>
            <person name="Zhang J."/>
            <person name="Kudrna D."/>
            <person name="Lee S."/>
            <person name="Talag J."/>
            <person name="Rajasekar S."/>
            <person name="Welchert J."/>
            <person name="Hsing Y.-I."/>
            <person name="Wing R.A."/>
        </authorList>
    </citation>
    <scope>NUCLEOTIDE SEQUENCE [LARGE SCALE GENOMIC DNA]</scope>
    <source>
        <strain evidence="2">SL10</strain>
    </source>
</reference>
<dbReference type="HOGENOM" id="CLU_049818_0_0_1"/>
<evidence type="ECO:0000313" key="3">
    <source>
        <dbReference type="Proteomes" id="UP000006591"/>
    </source>
</evidence>
<reference evidence="2" key="1">
    <citation type="submission" date="2015-04" db="UniProtKB">
        <authorList>
            <consortium name="EnsemblPlants"/>
        </authorList>
    </citation>
    <scope>IDENTIFICATION</scope>
    <source>
        <strain evidence="2">SL10</strain>
    </source>
</reference>
<name>A0A0E0ICA4_ORYNI</name>
<dbReference type="SUPFAM" id="SSF54001">
    <property type="entry name" value="Cysteine proteinases"/>
    <property type="match status" value="1"/>
</dbReference>
<dbReference type="OMA" id="YLAQHEC"/>
<evidence type="ECO:0000256" key="1">
    <source>
        <dbReference type="SAM" id="MobiDB-lite"/>
    </source>
</evidence>
<feature type="region of interest" description="Disordered" evidence="1">
    <location>
        <begin position="1"/>
        <end position="85"/>
    </location>
</feature>
<dbReference type="eggNOG" id="ENOG502R481">
    <property type="taxonomic scope" value="Eukaryota"/>
</dbReference>
<evidence type="ECO:0000313" key="2">
    <source>
        <dbReference type="EnsemblPlants" id="ONIVA08G17000.1"/>
    </source>
</evidence>
<organism evidence="2">
    <name type="scientific">Oryza nivara</name>
    <name type="common">Indian wild rice</name>
    <name type="synonym">Oryza sativa f. spontanea</name>
    <dbReference type="NCBI Taxonomy" id="4536"/>
    <lineage>
        <taxon>Eukaryota</taxon>
        <taxon>Viridiplantae</taxon>
        <taxon>Streptophyta</taxon>
        <taxon>Embryophyta</taxon>
        <taxon>Tracheophyta</taxon>
        <taxon>Spermatophyta</taxon>
        <taxon>Magnoliopsida</taxon>
        <taxon>Liliopsida</taxon>
        <taxon>Poales</taxon>
        <taxon>Poaceae</taxon>
        <taxon>BOP clade</taxon>
        <taxon>Oryzoideae</taxon>
        <taxon>Oryzeae</taxon>
        <taxon>Oryzinae</taxon>
        <taxon>Oryza</taxon>
    </lineage>
</organism>
<dbReference type="InterPro" id="IPR038765">
    <property type="entry name" value="Papain-like_cys_pep_sf"/>
</dbReference>
<accession>A0A0E0ICA4</accession>
<dbReference type="Gramene" id="ONIVA08G17000.1">
    <property type="protein sequence ID" value="ONIVA08G17000.1"/>
    <property type="gene ID" value="ONIVA08G17000"/>
</dbReference>
<protein>
    <submittedName>
        <fullName evidence="2">Uncharacterized protein</fullName>
    </submittedName>
</protein>
<dbReference type="AlphaFoldDB" id="A0A0E0ICA4"/>
<feature type="compositionally biased region" description="Low complexity" evidence="1">
    <location>
        <begin position="57"/>
        <end position="72"/>
    </location>
</feature>
<dbReference type="EnsemblPlants" id="ONIVA08G17000.1">
    <property type="protein sequence ID" value="ONIVA08G17000.1"/>
    <property type="gene ID" value="ONIVA08G17000"/>
</dbReference>
<proteinExistence type="predicted"/>
<dbReference type="Gene3D" id="3.90.70.10">
    <property type="entry name" value="Cysteine proteinases"/>
    <property type="match status" value="1"/>
</dbReference>
<keyword evidence="3" id="KW-1185">Reference proteome</keyword>